<evidence type="ECO:0000259" key="5">
    <source>
        <dbReference type="Pfam" id="PF00361"/>
    </source>
</evidence>
<sequence>MMLLVVPVLAMLFGFVLGSRAAERIALLTLPLGLALAVAVAALVLDQGTPLSYDIGGWASPLGVALRVDGLSAVLLLTTALVITGVGLYARADFATPADVDEARTPLAFWTLLLGLWAALNAVFIGQDLFNLYVAIELLTFTAVPLVCLKGSAETLQAALRYLLFALLGSVLYLLGAALLYGAYGTLDIGQLAAAMRGSGLAAAEPAVEPAAIAAVVLMTAGLLAKTALVPLHLWLPPAHAGAPAAASAILSALVVKGSFYLIFRLWIDLMPVVYTQQIAQGLATLGAAAILLGGIMAIRQARLKMLIAYSTLAQLGYLFLIFPLLVSPVLVPTLADGSTPAAWTGGVLQLVSHAFAKASMFMGAGLIAIALGHDRIADLGGLSRLLPITLVAFALSGLSLMGLPPSGGFAAKWLLLRAAIETGQWWWTLVILFGGVLTGTYLYRVLAAASFSESDADLAAGPASRRQSEGVSEPLPKLATGASAELASAPPPEPASEVSPERASVQSPRSSSQLPGQTGQVQSAQRQPRLQRPVARSRELIVLALALISIALGLVPLTSFEILQIGRGGEAMAMLEPLAEPAGLSAFELPASGVTPVPSATGFLASVMEPLPGVAGSLPSAPESLPTVAGPSTSSVAPLPSAVGAQSSAMGSLP</sequence>
<feature type="compositionally biased region" description="Polar residues" evidence="3">
    <location>
        <begin position="645"/>
        <end position="655"/>
    </location>
</feature>
<keyword evidence="2 4" id="KW-0812">Transmembrane</keyword>
<proteinExistence type="predicted"/>
<feature type="domain" description="NADH:quinone oxidoreductase/Mrp antiporter transmembrane" evidence="5">
    <location>
        <begin position="127"/>
        <end position="439"/>
    </location>
</feature>
<feature type="transmembrane region" description="Helical" evidence="4">
    <location>
        <begin position="306"/>
        <end position="331"/>
    </location>
</feature>
<evidence type="ECO:0000256" key="1">
    <source>
        <dbReference type="ARBA" id="ARBA00004127"/>
    </source>
</evidence>
<dbReference type="InterPro" id="IPR050616">
    <property type="entry name" value="CPA3_Na-H_Antiporter_A"/>
</dbReference>
<dbReference type="PANTHER" id="PTHR43373:SF1">
    <property type="entry name" value="NA(+)_H(+) ANTIPORTER SUBUNIT A"/>
    <property type="match status" value="1"/>
</dbReference>
<dbReference type="GO" id="GO:0008137">
    <property type="term" value="F:NADH dehydrogenase (ubiquinone) activity"/>
    <property type="evidence" value="ECO:0007669"/>
    <property type="project" value="InterPro"/>
</dbReference>
<feature type="transmembrane region" description="Helical" evidence="4">
    <location>
        <begin position="279"/>
        <end position="299"/>
    </location>
</feature>
<dbReference type="GO" id="GO:0012505">
    <property type="term" value="C:endomembrane system"/>
    <property type="evidence" value="ECO:0007669"/>
    <property type="project" value="UniProtKB-SubCell"/>
</dbReference>
<keyword evidence="4" id="KW-1133">Transmembrane helix</keyword>
<feature type="transmembrane region" description="Helical" evidence="4">
    <location>
        <begin position="162"/>
        <end position="184"/>
    </location>
</feature>
<dbReference type="PANTHER" id="PTHR43373">
    <property type="entry name" value="NA(+)/H(+) ANTIPORTER SUBUNIT"/>
    <property type="match status" value="1"/>
</dbReference>
<keyword evidence="4" id="KW-0472">Membrane</keyword>
<feature type="transmembrane region" description="Helical" evidence="4">
    <location>
        <begin position="386"/>
        <end position="405"/>
    </location>
</feature>
<dbReference type="InterPro" id="IPR001750">
    <property type="entry name" value="ND/Mrp_TM"/>
</dbReference>
<dbReference type="GO" id="GO:0042773">
    <property type="term" value="P:ATP synthesis coupled electron transport"/>
    <property type="evidence" value="ECO:0007669"/>
    <property type="project" value="InterPro"/>
</dbReference>
<dbReference type="PRINTS" id="PR01437">
    <property type="entry name" value="NUOXDRDTASE4"/>
</dbReference>
<dbReference type="GO" id="GO:0016020">
    <property type="term" value="C:membrane"/>
    <property type="evidence" value="ECO:0007669"/>
    <property type="project" value="UniProtKB-SubCell"/>
</dbReference>
<reference evidence="6 7" key="1">
    <citation type="journal article" date="2020" name="Microorganisms">
        <title>Osmotic Adaptation and Compatible Solute Biosynthesis of Phototrophic Bacteria as Revealed from Genome Analyses.</title>
        <authorList>
            <person name="Imhoff J.F."/>
            <person name="Rahn T."/>
            <person name="Kunzel S."/>
            <person name="Keller A."/>
            <person name="Neulinger S.C."/>
        </authorList>
    </citation>
    <scope>NUCLEOTIDE SEQUENCE [LARGE SCALE GENOMIC DNA]</scope>
    <source>
        <strain evidence="6 7">DSM 25653</strain>
    </source>
</reference>
<feature type="transmembrane region" description="Helical" evidence="4">
    <location>
        <begin position="425"/>
        <end position="444"/>
    </location>
</feature>
<dbReference type="InterPro" id="IPR003918">
    <property type="entry name" value="NADH_UbQ_OxRdtase"/>
</dbReference>
<feature type="compositionally biased region" description="Low complexity" evidence="3">
    <location>
        <begin position="496"/>
        <end position="505"/>
    </location>
</feature>
<gene>
    <name evidence="6" type="ORF">CKO42_21040</name>
</gene>
<feature type="transmembrane region" description="Helical" evidence="4">
    <location>
        <begin position="211"/>
        <end position="234"/>
    </location>
</feature>
<evidence type="ECO:0000256" key="2">
    <source>
        <dbReference type="RuleBase" id="RU000320"/>
    </source>
</evidence>
<feature type="transmembrane region" description="Helical" evidence="4">
    <location>
        <begin position="541"/>
        <end position="558"/>
    </location>
</feature>
<dbReference type="Proteomes" id="UP001138768">
    <property type="component" value="Unassembled WGS sequence"/>
</dbReference>
<keyword evidence="7" id="KW-1185">Reference proteome</keyword>
<feature type="region of interest" description="Disordered" evidence="3">
    <location>
        <begin position="484"/>
        <end position="531"/>
    </location>
</feature>
<organism evidence="6 7">
    <name type="scientific">Lamprobacter modestohalophilus</name>
    <dbReference type="NCBI Taxonomy" id="1064514"/>
    <lineage>
        <taxon>Bacteria</taxon>
        <taxon>Pseudomonadati</taxon>
        <taxon>Pseudomonadota</taxon>
        <taxon>Gammaproteobacteria</taxon>
        <taxon>Chromatiales</taxon>
        <taxon>Chromatiaceae</taxon>
        <taxon>Lamprobacter</taxon>
    </lineage>
</organism>
<feature type="compositionally biased region" description="Polar residues" evidence="3">
    <location>
        <begin position="506"/>
        <end position="529"/>
    </location>
</feature>
<evidence type="ECO:0000256" key="3">
    <source>
        <dbReference type="SAM" id="MobiDB-lite"/>
    </source>
</evidence>
<dbReference type="EMBL" id="NRRY01000051">
    <property type="protein sequence ID" value="MBK1620867.1"/>
    <property type="molecule type" value="Genomic_DNA"/>
</dbReference>
<evidence type="ECO:0000313" key="6">
    <source>
        <dbReference type="EMBL" id="MBK1620867.1"/>
    </source>
</evidence>
<feature type="transmembrane region" description="Helical" evidence="4">
    <location>
        <begin position="132"/>
        <end position="150"/>
    </location>
</feature>
<dbReference type="Pfam" id="PF00361">
    <property type="entry name" value="Proton_antipo_M"/>
    <property type="match status" value="1"/>
</dbReference>
<feature type="transmembrane region" description="Helical" evidence="4">
    <location>
        <begin position="246"/>
        <end position="267"/>
    </location>
</feature>
<name>A0A9X1B6M3_9GAMM</name>
<feature type="region of interest" description="Disordered" evidence="3">
    <location>
        <begin position="616"/>
        <end position="655"/>
    </location>
</feature>
<feature type="transmembrane region" description="Helical" evidence="4">
    <location>
        <begin position="351"/>
        <end position="374"/>
    </location>
</feature>
<evidence type="ECO:0000313" key="7">
    <source>
        <dbReference type="Proteomes" id="UP001138768"/>
    </source>
</evidence>
<evidence type="ECO:0000256" key="4">
    <source>
        <dbReference type="SAM" id="Phobius"/>
    </source>
</evidence>
<comment type="subcellular location">
    <subcellularLocation>
        <location evidence="1">Endomembrane system</location>
        <topology evidence="1">Multi-pass membrane protein</topology>
    </subcellularLocation>
    <subcellularLocation>
        <location evidence="2">Membrane</location>
        <topology evidence="2">Multi-pass membrane protein</topology>
    </subcellularLocation>
</comment>
<feature type="transmembrane region" description="Helical" evidence="4">
    <location>
        <begin position="107"/>
        <end position="126"/>
    </location>
</feature>
<protein>
    <recommendedName>
        <fullName evidence="5">NADH:quinone oxidoreductase/Mrp antiporter transmembrane domain-containing protein</fullName>
    </recommendedName>
</protein>
<dbReference type="AlphaFoldDB" id="A0A9X1B6M3"/>
<feature type="transmembrane region" description="Helical" evidence="4">
    <location>
        <begin position="28"/>
        <end position="45"/>
    </location>
</feature>
<accession>A0A9X1B6M3</accession>
<comment type="caution">
    <text evidence="6">The sequence shown here is derived from an EMBL/GenBank/DDBJ whole genome shotgun (WGS) entry which is preliminary data.</text>
</comment>